<name>A0A086T702_HAPC1</name>
<dbReference type="EC" id="3.4.-.-" evidence="7"/>
<dbReference type="SUPFAM" id="SSF53187">
    <property type="entry name" value="Zn-dependent exopeptidases"/>
    <property type="match status" value="1"/>
</dbReference>
<evidence type="ECO:0000259" key="9">
    <source>
        <dbReference type="Pfam" id="PF04389"/>
    </source>
</evidence>
<dbReference type="GO" id="GO:0004177">
    <property type="term" value="F:aminopeptidase activity"/>
    <property type="evidence" value="ECO:0007669"/>
    <property type="project" value="UniProtKB-KW"/>
</dbReference>
<evidence type="ECO:0000256" key="4">
    <source>
        <dbReference type="ARBA" id="ARBA00022723"/>
    </source>
</evidence>
<feature type="chain" id="PRO_5005106274" description="Peptide hydrolase" evidence="7">
    <location>
        <begin position="19"/>
        <end position="490"/>
    </location>
</feature>
<gene>
    <name evidence="10" type="ORF">ACRE_040670</name>
</gene>
<evidence type="ECO:0000256" key="5">
    <source>
        <dbReference type="ARBA" id="ARBA00022801"/>
    </source>
</evidence>
<dbReference type="Gene3D" id="3.40.630.10">
    <property type="entry name" value="Zn peptidases"/>
    <property type="match status" value="1"/>
</dbReference>
<dbReference type="CDD" id="cd04816">
    <property type="entry name" value="PA_SaNapH_like"/>
    <property type="match status" value="1"/>
</dbReference>
<dbReference type="InterPro" id="IPR045175">
    <property type="entry name" value="M28_fam"/>
</dbReference>
<dbReference type="OrthoDB" id="10013407at2759"/>
<evidence type="ECO:0000259" key="8">
    <source>
        <dbReference type="Pfam" id="PF02225"/>
    </source>
</evidence>
<dbReference type="STRING" id="857340.A0A086T702"/>
<sequence length="490" mass="52977">MKLTSILSAALLVAGTLARKELTPDKIERDIKESQLKGVLRDLNKIARKNGGNRAFGMPGYKASLDYVLSHVQRRYRKDFDTHVQSFTHLFATTHSISLTGPDGKDVDVITLQYNNPTPLPNGVTAPLVALPIDDVNGSGCVEDQWEGIDVDGKIALIKRGICPIADKLRIAKQKGALGAVLIHNVPGPSISSATLSAENYGTLAPVAVVTLEKGTEWKGLVDAGETVEVTLVVDAVAEQRESWNIIAETKEGDPNNVIMLGAHLDSVQEGPGVNDDGSGTAALLTFAKSIKKYKGIKNKIRLAWWGAEESGLVGSIHYVSQLSEKEKDKIRFYFNYDMIGSPNPFYHVYADTDAHKAGGHFLFDYLTEKGYPAEYAAFGTSSDYLAFIQAGIPSSGLFTGAGSDQDPCYHTACDDMENIHWDAITVNSKAAARAAAELALDVSDVPPRDKTTVNPRSKRGVARDLIRWNQIAKGAEKLHSCGGGKKQIV</sequence>
<dbReference type="EMBL" id="JPKY01000037">
    <property type="protein sequence ID" value="KFH45134.1"/>
    <property type="molecule type" value="Genomic_DNA"/>
</dbReference>
<evidence type="ECO:0000313" key="10">
    <source>
        <dbReference type="EMBL" id="KFH45134.1"/>
    </source>
</evidence>
<dbReference type="InterPro" id="IPR046450">
    <property type="entry name" value="PA_dom_sf"/>
</dbReference>
<proteinExistence type="inferred from homology"/>
<comment type="caution">
    <text evidence="10">The sequence shown here is derived from an EMBL/GenBank/DDBJ whole genome shotgun (WGS) entry which is preliminary data.</text>
</comment>
<dbReference type="InterPro" id="IPR003137">
    <property type="entry name" value="PA_domain"/>
</dbReference>
<dbReference type="AlphaFoldDB" id="A0A086T702"/>
<dbReference type="PANTHER" id="PTHR12147">
    <property type="entry name" value="METALLOPEPTIDASE M28 FAMILY MEMBER"/>
    <property type="match status" value="1"/>
</dbReference>
<evidence type="ECO:0000313" key="11">
    <source>
        <dbReference type="Proteomes" id="UP000029964"/>
    </source>
</evidence>
<dbReference type="GO" id="GO:0008235">
    <property type="term" value="F:metalloexopeptidase activity"/>
    <property type="evidence" value="ECO:0007669"/>
    <property type="project" value="InterPro"/>
</dbReference>
<feature type="domain" description="PA" evidence="8">
    <location>
        <begin position="124"/>
        <end position="217"/>
    </location>
</feature>
<evidence type="ECO:0000256" key="2">
    <source>
        <dbReference type="ARBA" id="ARBA00005634"/>
    </source>
</evidence>
<keyword evidence="3 7" id="KW-0645">Protease</keyword>
<keyword evidence="10" id="KW-0031">Aminopeptidase</keyword>
<evidence type="ECO:0000256" key="6">
    <source>
        <dbReference type="ARBA" id="ARBA00022833"/>
    </source>
</evidence>
<comment type="cofactor">
    <cofactor evidence="1">
        <name>Zn(2+)</name>
        <dbReference type="ChEBI" id="CHEBI:29105"/>
    </cofactor>
</comment>
<dbReference type="PANTHER" id="PTHR12147:SF26">
    <property type="entry name" value="PEPTIDASE M28 DOMAIN-CONTAINING PROTEIN"/>
    <property type="match status" value="1"/>
</dbReference>
<feature type="domain" description="Peptidase M28" evidence="9">
    <location>
        <begin position="245"/>
        <end position="433"/>
    </location>
</feature>
<dbReference type="Pfam" id="PF04389">
    <property type="entry name" value="Peptidase_M28"/>
    <property type="match status" value="1"/>
</dbReference>
<dbReference type="InterPro" id="IPR007484">
    <property type="entry name" value="Peptidase_M28"/>
</dbReference>
<comment type="similarity">
    <text evidence="2">Belongs to the peptidase M28 family. M28B subfamily.</text>
</comment>
<evidence type="ECO:0000256" key="7">
    <source>
        <dbReference type="RuleBase" id="RU361240"/>
    </source>
</evidence>
<feature type="signal peptide" evidence="7">
    <location>
        <begin position="1"/>
        <end position="18"/>
    </location>
</feature>
<accession>A0A086T702</accession>
<evidence type="ECO:0000256" key="3">
    <source>
        <dbReference type="ARBA" id="ARBA00022670"/>
    </source>
</evidence>
<dbReference type="GO" id="GO:0046872">
    <property type="term" value="F:metal ion binding"/>
    <property type="evidence" value="ECO:0007669"/>
    <property type="project" value="UniProtKB-KW"/>
</dbReference>
<dbReference type="Gene3D" id="3.50.30.30">
    <property type="match status" value="1"/>
</dbReference>
<keyword evidence="6 7" id="KW-0862">Zinc</keyword>
<dbReference type="SUPFAM" id="SSF52025">
    <property type="entry name" value="PA domain"/>
    <property type="match status" value="1"/>
</dbReference>
<keyword evidence="7" id="KW-0732">Signal</keyword>
<dbReference type="Proteomes" id="UP000029964">
    <property type="component" value="Unassembled WGS sequence"/>
</dbReference>
<evidence type="ECO:0000256" key="1">
    <source>
        <dbReference type="ARBA" id="ARBA00001947"/>
    </source>
</evidence>
<protein>
    <recommendedName>
        <fullName evidence="7">Peptide hydrolase</fullName>
        <ecNumber evidence="7">3.4.-.-</ecNumber>
    </recommendedName>
</protein>
<keyword evidence="11" id="KW-1185">Reference proteome</keyword>
<reference evidence="11" key="1">
    <citation type="journal article" date="2014" name="Genome Announc.">
        <title>Genome sequence and annotation of Acremonium chrysogenum, producer of the beta-lactam antibiotic cephalosporin C.</title>
        <authorList>
            <person name="Terfehr D."/>
            <person name="Dahlmann T.A."/>
            <person name="Specht T."/>
            <person name="Zadra I."/>
            <person name="Kuernsteiner H."/>
            <person name="Kueck U."/>
        </authorList>
    </citation>
    <scope>NUCLEOTIDE SEQUENCE [LARGE SCALE GENOMIC DNA]</scope>
    <source>
        <strain evidence="11">ATCC 11550 / CBS 779.69 / DSM 880 / IAM 14645 / JCM 23072 / IMI 49137</strain>
    </source>
</reference>
<keyword evidence="4 7" id="KW-0479">Metal-binding</keyword>
<dbReference type="HOGENOM" id="CLU_024336_1_1_1"/>
<keyword evidence="5 7" id="KW-0378">Hydrolase</keyword>
<dbReference type="Pfam" id="PF02225">
    <property type="entry name" value="PA"/>
    <property type="match status" value="1"/>
</dbReference>
<organism evidence="10 11">
    <name type="scientific">Hapsidospora chrysogenum (strain ATCC 11550 / CBS 779.69 / DSM 880 / IAM 14645 / JCM 23072 / IMI 49137)</name>
    <name type="common">Acremonium chrysogenum</name>
    <dbReference type="NCBI Taxonomy" id="857340"/>
    <lineage>
        <taxon>Eukaryota</taxon>
        <taxon>Fungi</taxon>
        <taxon>Dikarya</taxon>
        <taxon>Ascomycota</taxon>
        <taxon>Pezizomycotina</taxon>
        <taxon>Sordariomycetes</taxon>
        <taxon>Hypocreomycetidae</taxon>
        <taxon>Hypocreales</taxon>
        <taxon>Bionectriaceae</taxon>
        <taxon>Hapsidospora</taxon>
    </lineage>
</organism>
<dbReference type="GO" id="GO:0006508">
    <property type="term" value="P:proteolysis"/>
    <property type="evidence" value="ECO:0007669"/>
    <property type="project" value="UniProtKB-KW"/>
</dbReference>